<dbReference type="AlphaFoldDB" id="A0A382YGH5"/>
<evidence type="ECO:0000313" key="1">
    <source>
        <dbReference type="EMBL" id="SVD82324.1"/>
    </source>
</evidence>
<feature type="non-terminal residue" evidence="1">
    <location>
        <position position="216"/>
    </location>
</feature>
<sequence>MKKIFYISLFAMMINAQDIAGTYKLTGLYTLWQQITRGTTDITISDIHGLGLTLPVSTIPPGQAIGWYGLEPIGEPILNALGLSLYVTFNEDGTGTATGLYPIAGTNQYDFGCITSLQMLPALTNFLYQSNLNSGSEIPYNSIVGPLSYQSPFMGETVGNIGIYNSDFFPNLPLNPFNPTLCDGMGNCIDLNISPFGEDIIVGGDPLPGVTGAYVL</sequence>
<accession>A0A382YGH5</accession>
<gene>
    <name evidence="1" type="ORF">METZ01_LOCUS435178</name>
</gene>
<dbReference type="EMBL" id="UINC01175618">
    <property type="protein sequence ID" value="SVD82324.1"/>
    <property type="molecule type" value="Genomic_DNA"/>
</dbReference>
<feature type="non-terminal residue" evidence="1">
    <location>
        <position position="1"/>
    </location>
</feature>
<organism evidence="1">
    <name type="scientific">marine metagenome</name>
    <dbReference type="NCBI Taxonomy" id="408172"/>
    <lineage>
        <taxon>unclassified sequences</taxon>
        <taxon>metagenomes</taxon>
        <taxon>ecological metagenomes</taxon>
    </lineage>
</organism>
<proteinExistence type="predicted"/>
<name>A0A382YGH5_9ZZZZ</name>
<reference evidence="1" key="1">
    <citation type="submission" date="2018-05" db="EMBL/GenBank/DDBJ databases">
        <authorList>
            <person name="Lanie J.A."/>
            <person name="Ng W.-L."/>
            <person name="Kazmierczak K.M."/>
            <person name="Andrzejewski T.M."/>
            <person name="Davidsen T.M."/>
            <person name="Wayne K.J."/>
            <person name="Tettelin H."/>
            <person name="Glass J.I."/>
            <person name="Rusch D."/>
            <person name="Podicherti R."/>
            <person name="Tsui H.-C.T."/>
            <person name="Winkler M.E."/>
        </authorList>
    </citation>
    <scope>NUCLEOTIDE SEQUENCE</scope>
</reference>
<protein>
    <submittedName>
        <fullName evidence="1">Uncharacterized protein</fullName>
    </submittedName>
</protein>